<name>K5VKQ8_AGABU</name>
<reference evidence="6" key="1">
    <citation type="journal article" date="2012" name="Proc. Natl. Acad. Sci. U.S.A.">
        <title>Genome sequence of the button mushroom Agaricus bisporus reveals mechanisms governing adaptation to a humic-rich ecological niche.</title>
        <authorList>
            <person name="Morin E."/>
            <person name="Kohler A."/>
            <person name="Baker A.R."/>
            <person name="Foulongne-Oriol M."/>
            <person name="Lombard V."/>
            <person name="Nagy L.G."/>
            <person name="Ohm R.A."/>
            <person name="Patyshakuliyeva A."/>
            <person name="Brun A."/>
            <person name="Aerts A.L."/>
            <person name="Bailey A.M."/>
            <person name="Billette C."/>
            <person name="Coutinho P.M."/>
            <person name="Deakin G."/>
            <person name="Doddapaneni H."/>
            <person name="Floudas D."/>
            <person name="Grimwood J."/>
            <person name="Hilden K."/>
            <person name="Kuees U."/>
            <person name="LaButti K.M."/>
            <person name="Lapidus A."/>
            <person name="Lindquist E.A."/>
            <person name="Lucas S.M."/>
            <person name="Murat C."/>
            <person name="Riley R.W."/>
            <person name="Salamov A.A."/>
            <person name="Schmutz J."/>
            <person name="Subramanian V."/>
            <person name="Woesten H.A.B."/>
            <person name="Xu J."/>
            <person name="Eastwood D.C."/>
            <person name="Foster G.D."/>
            <person name="Sonnenberg A.S."/>
            <person name="Cullen D."/>
            <person name="de Vries R.P."/>
            <person name="Lundell T."/>
            <person name="Hibbett D.S."/>
            <person name="Henrissat B."/>
            <person name="Burton K.S."/>
            <person name="Kerrigan R.W."/>
            <person name="Challen M.P."/>
            <person name="Grigoriev I.V."/>
            <person name="Martin F."/>
        </authorList>
    </citation>
    <scope>NUCLEOTIDE SEQUENCE [LARGE SCALE GENOMIC DNA]</scope>
    <source>
        <strain evidence="6">JB137-S8 / ATCC MYA-4627 / FGSC 10392</strain>
    </source>
</reference>
<feature type="region of interest" description="Disordered" evidence="3">
    <location>
        <begin position="595"/>
        <end position="616"/>
    </location>
</feature>
<dbReference type="Gene3D" id="2.60.120.260">
    <property type="entry name" value="Galactose-binding domain-like"/>
    <property type="match status" value="1"/>
</dbReference>
<dbReference type="eggNOG" id="KOG2437">
    <property type="taxonomic scope" value="Eukaryota"/>
</dbReference>
<dbReference type="PANTHER" id="PTHR15526">
    <property type="entry name" value="MUSKELIN"/>
    <property type="match status" value="1"/>
</dbReference>
<dbReference type="Gene3D" id="2.120.10.80">
    <property type="entry name" value="Kelch-type beta propeller"/>
    <property type="match status" value="2"/>
</dbReference>
<dbReference type="HOGENOM" id="CLU_004210_0_0_1"/>
<evidence type="ECO:0000313" key="5">
    <source>
        <dbReference type="EMBL" id="EKM74969.1"/>
    </source>
</evidence>
<keyword evidence="1" id="KW-0880">Kelch repeat</keyword>
<dbReference type="SUPFAM" id="SSF117281">
    <property type="entry name" value="Kelch motif"/>
    <property type="match status" value="2"/>
</dbReference>
<dbReference type="SUPFAM" id="SSF49785">
    <property type="entry name" value="Galactose-binding domain-like"/>
    <property type="match status" value="1"/>
</dbReference>
<sequence>MISPPPSVPLSYTVVQSTPHSGKYGPEHILLDKPSDQASRWSGAYQGNTAKQWIMLKLDQMSVLKTIAFGKASILSVARLNPLKSIFSFRNVYVGITEENLVQVLHGGLKNDTTAEAFPIRHVNNAHVCFPTRYVKIVPLSAHGQNFHTSIWHVALNGISDKKYVDHIYRIHEEHRESTVLRHVLKHLRQRRLLTPYQDILSRAFTNVEHPLITQLHATLVLGGAFKDAEKHLQTLSSSGLFSSYLQSSHPYAVWDRISQTSDDEIPSPRSGHAMCIDAVNEVIYLHGGYNGENCLDDFWAYNIEDERWHKLMDSTHSKNGPSARSCHKMTLDCKTGIIYVLGRLTDVDAARAPLSRQGPTNTTATGPQSSHRSQSHLPFPSLPPPPTSDPPSNTYCSDFYLYHTRGPEEGVWKYISFDTASSGGPPLVFDHQMVVDSEAQALYVFGGRVLDGDWDTYKYAGLYAYNLKSSRWKLLQPPDNSPATIPPRYGHSMVLDSNTRTLFIFGGQKEEKYLSDMYTYNLSTSTVTELFSNFTLEGGPTACFTQRAVIDTDLKEIYVFCGLVTDAFGMTGYLPGDLYNWVYRYNTRPGTWTHIRPEGDRPNPKPRSVPKKVEEPRPRYAHDVVYHPRSKRLYLFGGNANLRGPKDEDAMVDDAFDGIQKMSDFWKMEVRRPGSEEIIRKATYHIRRQQFREMCEERTPSEALNFLKTQVSPVVNHDDQKETEDYRSLTTFLLAPKASPPLVIPPVFPKSASSKDNPSPLSEKSSGSIKDDWITGSRGTTPSDGTWSSELMEVSDDDTEMIHRVSHPRLSADLLRSVEDPLEKQKGGKGVAMSAERYAQRTEVFECLLDFVSEWDKEPSGSLLDFVTRNDSREDDNL</sequence>
<dbReference type="OMA" id="MGHCMEY"/>
<feature type="region of interest" description="Disordered" evidence="3">
    <location>
        <begin position="352"/>
        <end position="391"/>
    </location>
</feature>
<feature type="region of interest" description="Disordered" evidence="3">
    <location>
        <begin position="744"/>
        <end position="791"/>
    </location>
</feature>
<dbReference type="GeneID" id="18827759"/>
<dbReference type="InParanoid" id="K5VKQ8"/>
<evidence type="ECO:0000259" key="4">
    <source>
        <dbReference type="Pfam" id="PF06588"/>
    </source>
</evidence>
<dbReference type="InterPro" id="IPR015915">
    <property type="entry name" value="Kelch-typ_b-propeller"/>
</dbReference>
<proteinExistence type="predicted"/>
<evidence type="ECO:0000256" key="2">
    <source>
        <dbReference type="ARBA" id="ARBA00022737"/>
    </source>
</evidence>
<evidence type="ECO:0000313" key="6">
    <source>
        <dbReference type="Proteomes" id="UP000008493"/>
    </source>
</evidence>
<feature type="compositionally biased region" description="Polar residues" evidence="3">
    <location>
        <begin position="752"/>
        <end position="769"/>
    </location>
</feature>
<dbReference type="FunCoup" id="K5VKQ8">
    <property type="interactions" value="469"/>
</dbReference>
<dbReference type="Pfam" id="PF24681">
    <property type="entry name" value="Kelch_KLHDC2_KLHL20_DRC7"/>
    <property type="match status" value="2"/>
</dbReference>
<dbReference type="EMBL" id="JH971423">
    <property type="protein sequence ID" value="EKM74969.1"/>
    <property type="molecule type" value="Genomic_DNA"/>
</dbReference>
<organism evidence="5 6">
    <name type="scientific">Agaricus bisporus var. burnettii (strain JB137-S8 / ATCC MYA-4627 / FGSC 10392)</name>
    <name type="common">White button mushroom</name>
    <dbReference type="NCBI Taxonomy" id="597362"/>
    <lineage>
        <taxon>Eukaryota</taxon>
        <taxon>Fungi</taxon>
        <taxon>Dikarya</taxon>
        <taxon>Basidiomycota</taxon>
        <taxon>Agaricomycotina</taxon>
        <taxon>Agaricomycetes</taxon>
        <taxon>Agaricomycetidae</taxon>
        <taxon>Agaricales</taxon>
        <taxon>Agaricineae</taxon>
        <taxon>Agaricaceae</taxon>
        <taxon>Agaricus</taxon>
    </lineage>
</organism>
<keyword evidence="6" id="KW-1185">Reference proteome</keyword>
<dbReference type="Proteomes" id="UP000008493">
    <property type="component" value="Unassembled WGS sequence"/>
</dbReference>
<dbReference type="STRING" id="597362.K5VKQ8"/>
<dbReference type="InterPro" id="IPR010565">
    <property type="entry name" value="Muskelin_N"/>
</dbReference>
<dbReference type="Pfam" id="PF06588">
    <property type="entry name" value="Muskelin_N"/>
    <property type="match status" value="1"/>
</dbReference>
<evidence type="ECO:0000256" key="3">
    <source>
        <dbReference type="SAM" id="MobiDB-lite"/>
    </source>
</evidence>
<accession>K5VKQ8</accession>
<protein>
    <recommendedName>
        <fullName evidence="4">Muskelin N-terminal domain-containing protein</fullName>
    </recommendedName>
</protein>
<feature type="compositionally biased region" description="Polar residues" evidence="3">
    <location>
        <begin position="358"/>
        <end position="373"/>
    </location>
</feature>
<evidence type="ECO:0000256" key="1">
    <source>
        <dbReference type="ARBA" id="ARBA00022441"/>
    </source>
</evidence>
<dbReference type="InterPro" id="IPR052456">
    <property type="entry name" value="CTLH_complex_component"/>
</dbReference>
<gene>
    <name evidence="5" type="ORF">AGABI1DRAFT_132737</name>
</gene>
<feature type="domain" description="Muskelin N-terminal" evidence="4">
    <location>
        <begin position="10"/>
        <end position="211"/>
    </location>
</feature>
<dbReference type="InterPro" id="IPR008979">
    <property type="entry name" value="Galactose-bd-like_sf"/>
</dbReference>
<dbReference type="PANTHER" id="PTHR15526:SF5">
    <property type="entry name" value="MUSKELIN"/>
    <property type="match status" value="1"/>
</dbReference>
<keyword evidence="2" id="KW-0677">Repeat</keyword>
<feature type="compositionally biased region" description="Polar residues" evidence="3">
    <location>
        <begin position="778"/>
        <end position="790"/>
    </location>
</feature>
<dbReference type="AlphaFoldDB" id="K5VKQ8"/>
<dbReference type="OrthoDB" id="10052615at2759"/>
<dbReference type="KEGG" id="abp:AGABI1DRAFT132737"/>
<dbReference type="GO" id="GO:0005737">
    <property type="term" value="C:cytoplasm"/>
    <property type="evidence" value="ECO:0007669"/>
    <property type="project" value="TreeGrafter"/>
</dbReference>
<feature type="compositionally biased region" description="Pro residues" evidence="3">
    <location>
        <begin position="381"/>
        <end position="390"/>
    </location>
</feature>
<dbReference type="RefSeq" id="XP_007334428.1">
    <property type="nucleotide sequence ID" value="XM_007334366.1"/>
</dbReference>